<dbReference type="PANTHER" id="PTHR45953:SF1">
    <property type="entry name" value="IDURONATE 2-SULFATASE"/>
    <property type="match status" value="1"/>
</dbReference>
<gene>
    <name evidence="5" type="primary">betC_80</name>
    <name evidence="5" type="ORF">PDESU_05822</name>
</gene>
<evidence type="ECO:0000256" key="1">
    <source>
        <dbReference type="ARBA" id="ARBA00022723"/>
    </source>
</evidence>
<dbReference type="GO" id="GO:0004423">
    <property type="term" value="F:iduronate-2-sulfatase activity"/>
    <property type="evidence" value="ECO:0007669"/>
    <property type="project" value="TreeGrafter"/>
</dbReference>
<evidence type="ECO:0000256" key="2">
    <source>
        <dbReference type="ARBA" id="ARBA00022801"/>
    </source>
</evidence>
<feature type="domain" description="N-sulphoglucosamine sulphohydrolase C-terminal" evidence="4">
    <location>
        <begin position="418"/>
        <end position="479"/>
    </location>
</feature>
<keyword evidence="1" id="KW-0479">Metal-binding</keyword>
<feature type="domain" description="Sulfatase N-terminal" evidence="3">
    <location>
        <begin position="6"/>
        <end position="356"/>
    </location>
</feature>
<keyword evidence="6" id="KW-1185">Reference proteome</keyword>
<dbReference type="PANTHER" id="PTHR45953">
    <property type="entry name" value="IDURONATE 2-SULFATASE"/>
    <property type="match status" value="1"/>
</dbReference>
<evidence type="ECO:0000313" key="6">
    <source>
        <dbReference type="Proteomes" id="UP000366872"/>
    </source>
</evidence>
<protein>
    <submittedName>
        <fullName evidence="5">Choline-sulfatase</fullName>
    </submittedName>
</protein>
<evidence type="ECO:0000313" key="5">
    <source>
        <dbReference type="EMBL" id="VGO17226.1"/>
    </source>
</evidence>
<reference evidence="5 6" key="1">
    <citation type="submission" date="2019-04" db="EMBL/GenBank/DDBJ databases">
        <authorList>
            <person name="Van Vliet M D."/>
        </authorList>
    </citation>
    <scope>NUCLEOTIDE SEQUENCE [LARGE SCALE GENOMIC DNA]</scope>
    <source>
        <strain evidence="5 6">F1</strain>
    </source>
</reference>
<name>A0A6C2UDD5_PONDE</name>
<dbReference type="Proteomes" id="UP000366872">
    <property type="component" value="Unassembled WGS sequence"/>
</dbReference>
<dbReference type="InterPro" id="IPR032506">
    <property type="entry name" value="SGSH_C"/>
</dbReference>
<evidence type="ECO:0000259" key="3">
    <source>
        <dbReference type="Pfam" id="PF00884"/>
    </source>
</evidence>
<dbReference type="Pfam" id="PF16347">
    <property type="entry name" value="SGSH_C"/>
    <property type="match status" value="1"/>
</dbReference>
<dbReference type="SUPFAM" id="SSF53649">
    <property type="entry name" value="Alkaline phosphatase-like"/>
    <property type="match status" value="1"/>
</dbReference>
<dbReference type="InterPro" id="IPR000917">
    <property type="entry name" value="Sulfatase_N"/>
</dbReference>
<sequence>MNRRAKNLIILHSDELRADALGFMGNPDCKTPNLDRFAQRSTVFNRHFSVSAKCVPSRCAMMTGRYAHADGIRTVNETNLLPPNRPNLLRRLSLAGYETAVFGINHVWENFYGDNNRKSSGVVDYQSFEPNDFKPLLSKSWKVQQPTEESRSITVNGGAVNLEVYRRTKPLEYFCDDNRAEQAVHYLENVRDRSRPFFMQLNISAPHPLYEVEEPYFSMYDREAIKAYPHELPENPPLCIEKMREIRAGKHASEADFRQIQAVYYGMVTKVDELMGRVLDVIEKQGLLDDTVVVFTSDHGDFAGQYGLPEKWDTAMQDCLLHVPFVMHVPGMEEGRRIESMSEHVDFTPTVLELLGLDGDWNIQGESLLPIIAGEKRKEAVFADGGHEAPMRERFNVPLTEAHDGIERPATQGKQETYSKYPDTMARTRMIRTDRWKLIMRETNDSELYDLENDPDELSNLWNRPGLEAVSHDLLVKLLRWSIRTAPEGRYQEDVGA</sequence>
<evidence type="ECO:0000259" key="4">
    <source>
        <dbReference type="Pfam" id="PF16347"/>
    </source>
</evidence>
<organism evidence="5 6">
    <name type="scientific">Pontiella desulfatans</name>
    <dbReference type="NCBI Taxonomy" id="2750659"/>
    <lineage>
        <taxon>Bacteria</taxon>
        <taxon>Pseudomonadati</taxon>
        <taxon>Kiritimatiellota</taxon>
        <taxon>Kiritimatiellia</taxon>
        <taxon>Kiritimatiellales</taxon>
        <taxon>Pontiellaceae</taxon>
        <taxon>Pontiella</taxon>
    </lineage>
</organism>
<keyword evidence="2" id="KW-0378">Hydrolase</keyword>
<dbReference type="GO" id="GO:0005737">
    <property type="term" value="C:cytoplasm"/>
    <property type="evidence" value="ECO:0007669"/>
    <property type="project" value="TreeGrafter"/>
</dbReference>
<dbReference type="Gene3D" id="3.40.720.10">
    <property type="entry name" value="Alkaline Phosphatase, subunit A"/>
    <property type="match status" value="1"/>
</dbReference>
<dbReference type="InterPro" id="IPR017850">
    <property type="entry name" value="Alkaline_phosphatase_core_sf"/>
</dbReference>
<dbReference type="GO" id="GO:0046872">
    <property type="term" value="F:metal ion binding"/>
    <property type="evidence" value="ECO:0007669"/>
    <property type="project" value="UniProtKB-KW"/>
</dbReference>
<dbReference type="Pfam" id="PF00884">
    <property type="entry name" value="Sulfatase"/>
    <property type="match status" value="1"/>
</dbReference>
<dbReference type="AlphaFoldDB" id="A0A6C2UDD5"/>
<accession>A0A6C2UDD5</accession>
<dbReference type="EMBL" id="CAAHFG010000004">
    <property type="protein sequence ID" value="VGO17226.1"/>
    <property type="molecule type" value="Genomic_DNA"/>
</dbReference>
<dbReference type="RefSeq" id="WP_136082715.1">
    <property type="nucleotide sequence ID" value="NZ_CAAHFG010000004.1"/>
</dbReference>
<proteinExistence type="predicted"/>